<gene>
    <name evidence="2" type="ORF">IBG24_10970</name>
</gene>
<reference evidence="2" key="1">
    <citation type="submission" date="2020-09" db="EMBL/GenBank/DDBJ databases">
        <title>Novel species in genus Aeromicrobium.</title>
        <authorList>
            <person name="Zhang G."/>
        </authorList>
    </citation>
    <scope>NUCLEOTIDE SEQUENCE</scope>
    <source>
        <strain evidence="2">Zg-636</strain>
    </source>
</reference>
<accession>A0A8I0K358</accession>
<dbReference type="EMBL" id="JACTVM010000003">
    <property type="protein sequence ID" value="MBC9226840.1"/>
    <property type="molecule type" value="Genomic_DNA"/>
</dbReference>
<keyword evidence="2" id="KW-0808">Transferase</keyword>
<evidence type="ECO:0000259" key="1">
    <source>
        <dbReference type="Pfam" id="PF04230"/>
    </source>
</evidence>
<proteinExistence type="predicted"/>
<dbReference type="RefSeq" id="WP_187769599.1">
    <property type="nucleotide sequence ID" value="NZ_JACTVM010000003.1"/>
</dbReference>
<comment type="caution">
    <text evidence="2">The sequence shown here is derived from an EMBL/GenBank/DDBJ whole genome shotgun (WGS) entry which is preliminary data.</text>
</comment>
<dbReference type="GO" id="GO:0016740">
    <property type="term" value="F:transferase activity"/>
    <property type="evidence" value="ECO:0007669"/>
    <property type="project" value="UniProtKB-KW"/>
</dbReference>
<name>A0A8I0K358_9ACTN</name>
<evidence type="ECO:0000313" key="3">
    <source>
        <dbReference type="Proteomes" id="UP000620591"/>
    </source>
</evidence>
<sequence>MDVAQQSKRRVLIRTLMRTTTPEHLNYGGLLQAWALQQAVRGLGYECATDESRPDVPIRPRSRLLARTVVKAAPPALVPMKFARNQLEAELNERLLRFGLQNLERVRVFGRDGRLDEDALDDFDAWVVGSDQVWRSDYGDVLSYLLDFLPKSFAGPRVAYAASFGSAEPSEESAALSRSAGEAARRLTAVSVREDSGIDVTRELWGVKAERVLDPTLLLYPHDYSERLSIETPEAARGAVVSYVLDPDQRKRAFTEDLANGLGLESYQMLPPPPRSYAAFVADRERYLRPSVEAWIGAIANADCVLTDSFHGCAFAILFSRPFLVVPNHQRGLARFESLLQLVGLTDRFIGEGDVSRQMRRPIDWGQVRASLEADRLRSMEFLGSALNSPSRL</sequence>
<dbReference type="Pfam" id="PF04230">
    <property type="entry name" value="PS_pyruv_trans"/>
    <property type="match status" value="1"/>
</dbReference>
<dbReference type="Proteomes" id="UP000620591">
    <property type="component" value="Unassembled WGS sequence"/>
</dbReference>
<evidence type="ECO:0000313" key="2">
    <source>
        <dbReference type="EMBL" id="MBC9226840.1"/>
    </source>
</evidence>
<feature type="domain" description="Polysaccharide pyruvyl transferase" evidence="1">
    <location>
        <begin position="26"/>
        <end position="329"/>
    </location>
</feature>
<protein>
    <submittedName>
        <fullName evidence="2">Polysaccharide pyruvyl transferase family protein</fullName>
    </submittedName>
</protein>
<dbReference type="AlphaFoldDB" id="A0A8I0K358"/>
<organism evidence="2 3">
    <name type="scientific">Aeromicrobium senzhongii</name>
    <dbReference type="NCBI Taxonomy" id="2663859"/>
    <lineage>
        <taxon>Bacteria</taxon>
        <taxon>Bacillati</taxon>
        <taxon>Actinomycetota</taxon>
        <taxon>Actinomycetes</taxon>
        <taxon>Propionibacteriales</taxon>
        <taxon>Nocardioidaceae</taxon>
        <taxon>Aeromicrobium</taxon>
    </lineage>
</organism>
<dbReference type="InterPro" id="IPR007345">
    <property type="entry name" value="Polysacch_pyruvyl_Trfase"/>
</dbReference>